<protein>
    <recommendedName>
        <fullName evidence="1">PPC domain-containing protein</fullName>
    </recommendedName>
</protein>
<dbReference type="Pfam" id="PF03479">
    <property type="entry name" value="PCC"/>
    <property type="match status" value="1"/>
</dbReference>
<evidence type="ECO:0000313" key="3">
    <source>
        <dbReference type="Proteomes" id="UP000190409"/>
    </source>
</evidence>
<dbReference type="AlphaFoldDB" id="A0A1S8KP05"/>
<accession>A0A1S8KP05</accession>
<dbReference type="PIRSF" id="PIRSF016702">
    <property type="entry name" value="DNA_bp_PD1"/>
    <property type="match status" value="1"/>
</dbReference>
<dbReference type="Proteomes" id="UP000190409">
    <property type="component" value="Unassembled WGS sequence"/>
</dbReference>
<dbReference type="PANTHER" id="PTHR34988">
    <property type="entry name" value="PROTEIN, PUTATIVE-RELATED"/>
    <property type="match status" value="1"/>
</dbReference>
<evidence type="ECO:0000259" key="1">
    <source>
        <dbReference type="PROSITE" id="PS51742"/>
    </source>
</evidence>
<dbReference type="PANTHER" id="PTHR34988:SF1">
    <property type="entry name" value="DNA-BINDING PROTEIN"/>
    <property type="match status" value="1"/>
</dbReference>
<dbReference type="InterPro" id="IPR005175">
    <property type="entry name" value="PPC_dom"/>
</dbReference>
<gene>
    <name evidence="2" type="ORF">BWX42_07055</name>
</gene>
<dbReference type="Gene3D" id="3.30.1330.80">
    <property type="entry name" value="Hypothetical protein, similar to alpha- acetolactate decarboxylase, domain 2"/>
    <property type="match status" value="1"/>
</dbReference>
<sequence length="140" mass="15455">MNYTRNGSTIMARLDRGDNIMESLTAIAEAEAIKAGSVSAIGAVDKAIISYFLIDEQRYDTQTFEEPFEVLSLNGTLTTVDGKPHQHVHIVLGRSDFSTIGGHLQEATVNITLEMHITILDATVTRSEDDTFDIQTLHFN</sequence>
<proteinExistence type="predicted"/>
<dbReference type="PROSITE" id="PS51742">
    <property type="entry name" value="PPC"/>
    <property type="match status" value="1"/>
</dbReference>
<dbReference type="CDD" id="cd11378">
    <property type="entry name" value="DUF296"/>
    <property type="match status" value="1"/>
</dbReference>
<name>A0A1S8KP05_9LACT</name>
<comment type="caution">
    <text evidence="2">The sequence shown here is derived from an EMBL/GenBank/DDBJ whole genome shotgun (WGS) entry which is preliminary data.</text>
</comment>
<organism evidence="2 3">
    <name type="scientific">Dolosigranulum pigrum</name>
    <dbReference type="NCBI Taxonomy" id="29394"/>
    <lineage>
        <taxon>Bacteria</taxon>
        <taxon>Bacillati</taxon>
        <taxon>Bacillota</taxon>
        <taxon>Bacilli</taxon>
        <taxon>Lactobacillales</taxon>
        <taxon>Carnobacteriaceae</taxon>
        <taxon>Dolosigranulum</taxon>
    </lineage>
</organism>
<reference evidence="2 3" key="1">
    <citation type="submission" date="2017-01" db="EMBL/GenBank/DDBJ databases">
        <title>Complete Genome Sequence of Dolosigranulum pigrum isolated from a Patient with interstitial lung disease.</title>
        <authorList>
            <person name="Mukhopadhyay R."/>
            <person name="Joaquin J."/>
            <person name="Hogue R."/>
            <person name="Fitzgerald S."/>
            <person name="Jospin G."/>
            <person name="Eisen J.A."/>
            <person name="Chaturvedi V."/>
        </authorList>
    </citation>
    <scope>NUCLEOTIDE SEQUENCE [LARGE SCALE GENOMIC DNA]</scope>
    <source>
        <strain evidence="2 3">15S00348</strain>
    </source>
</reference>
<dbReference type="InterPro" id="IPR025707">
    <property type="entry name" value="DNA_bp_PD1"/>
</dbReference>
<evidence type="ECO:0000313" key="2">
    <source>
        <dbReference type="EMBL" id="OOL81484.1"/>
    </source>
</evidence>
<dbReference type="SUPFAM" id="SSF117856">
    <property type="entry name" value="AF0104/ALDC/Ptd012-like"/>
    <property type="match status" value="1"/>
</dbReference>
<feature type="domain" description="PPC" evidence="1">
    <location>
        <begin position="4"/>
        <end position="140"/>
    </location>
</feature>
<dbReference type="EMBL" id="MUYF01000003">
    <property type="protein sequence ID" value="OOL81484.1"/>
    <property type="molecule type" value="Genomic_DNA"/>
</dbReference>